<dbReference type="InterPro" id="IPR036236">
    <property type="entry name" value="Znf_C2H2_sf"/>
</dbReference>
<feature type="region of interest" description="Disordered" evidence="1">
    <location>
        <begin position="189"/>
        <end position="216"/>
    </location>
</feature>
<organism evidence="3">
    <name type="scientific">Culex pipiens</name>
    <name type="common">House mosquito</name>
    <dbReference type="NCBI Taxonomy" id="7175"/>
    <lineage>
        <taxon>Eukaryota</taxon>
        <taxon>Metazoa</taxon>
        <taxon>Ecdysozoa</taxon>
        <taxon>Arthropoda</taxon>
        <taxon>Hexapoda</taxon>
        <taxon>Insecta</taxon>
        <taxon>Pterygota</taxon>
        <taxon>Neoptera</taxon>
        <taxon>Endopterygota</taxon>
        <taxon>Diptera</taxon>
        <taxon>Nematocera</taxon>
        <taxon>Culicoidea</taxon>
        <taxon>Culicidae</taxon>
        <taxon>Culicinae</taxon>
        <taxon>Culicini</taxon>
        <taxon>Culex</taxon>
        <taxon>Culex</taxon>
    </lineage>
</organism>
<feature type="domain" description="C2H2-type" evidence="2">
    <location>
        <begin position="280"/>
        <end position="300"/>
    </location>
</feature>
<dbReference type="AlphaFoldDB" id="A0A8D8CL21"/>
<dbReference type="Gene3D" id="3.30.160.60">
    <property type="entry name" value="Classic Zinc Finger"/>
    <property type="match status" value="1"/>
</dbReference>
<name>A0A8D8CL21_CULPI</name>
<proteinExistence type="predicted"/>
<feature type="region of interest" description="Disordered" evidence="1">
    <location>
        <begin position="358"/>
        <end position="409"/>
    </location>
</feature>
<dbReference type="SMART" id="SM00868">
    <property type="entry name" value="zf-AD"/>
    <property type="match status" value="1"/>
</dbReference>
<dbReference type="InterPro" id="IPR012934">
    <property type="entry name" value="Znf_AD"/>
</dbReference>
<sequence length="409" mass="45492">MDCTEQQFSLTLSSEPFCTFCLRASPPNVQLYKYITGGFVELRLSFESILGYELQLDSFAICKPCWGLVQLFQDFRTQCQKANGLVERIGQGLKGEGDDDWFGEENLATIEGIQKVVQDQLAQIERVDAKADEVRKIKTESVEVEIEQCSGVTREETKIAESSQQLSQEKNKDVPAPAFHMVEIKVEHHDEVDSEECDKASKSAAESKNEGPEKMERTIQQYPEDKAMEVEPEDEVNAECNEPSELVECKKCNRKFDKLKSMKLHSMSCDGTLPSRLLTCELCKASFLDRRLLNTHMNKHEVFSQAKLLSHAASSAKLLSFPHRSATDTSSPAATIAGSARFARKSCPTRCASLRTTDSRIRENSAIPARPAPNASNVETPSRPTSADYTPKVARKPKPAKSAARCSPS</sequence>
<dbReference type="EMBL" id="HBUE01122812">
    <property type="protein sequence ID" value="CAG6493117.1"/>
    <property type="molecule type" value="Transcribed_RNA"/>
</dbReference>
<dbReference type="InterPro" id="IPR013087">
    <property type="entry name" value="Znf_C2H2_type"/>
</dbReference>
<dbReference type="GO" id="GO:0005634">
    <property type="term" value="C:nucleus"/>
    <property type="evidence" value="ECO:0007669"/>
    <property type="project" value="InterPro"/>
</dbReference>
<dbReference type="SMART" id="SM00355">
    <property type="entry name" value="ZnF_C2H2"/>
    <property type="match status" value="2"/>
</dbReference>
<dbReference type="SUPFAM" id="SSF57667">
    <property type="entry name" value="beta-beta-alpha zinc fingers"/>
    <property type="match status" value="1"/>
</dbReference>
<accession>A0A8D8CL21</accession>
<dbReference type="PROSITE" id="PS00028">
    <property type="entry name" value="ZINC_FINGER_C2H2_1"/>
    <property type="match status" value="1"/>
</dbReference>
<evidence type="ECO:0000313" key="3">
    <source>
        <dbReference type="EMBL" id="CAG6493117.1"/>
    </source>
</evidence>
<dbReference type="GO" id="GO:0008270">
    <property type="term" value="F:zinc ion binding"/>
    <property type="evidence" value="ECO:0007669"/>
    <property type="project" value="InterPro"/>
</dbReference>
<evidence type="ECO:0000259" key="2">
    <source>
        <dbReference type="PROSITE" id="PS00028"/>
    </source>
</evidence>
<feature type="compositionally biased region" description="Polar residues" evidence="1">
    <location>
        <begin position="374"/>
        <end position="388"/>
    </location>
</feature>
<reference evidence="3" key="1">
    <citation type="submission" date="2021-05" db="EMBL/GenBank/DDBJ databases">
        <authorList>
            <person name="Alioto T."/>
            <person name="Alioto T."/>
            <person name="Gomez Garrido J."/>
        </authorList>
    </citation>
    <scope>NUCLEOTIDE SEQUENCE</scope>
</reference>
<evidence type="ECO:0000256" key="1">
    <source>
        <dbReference type="SAM" id="MobiDB-lite"/>
    </source>
</evidence>
<protein>
    <submittedName>
        <fullName evidence="3">(northern house mosquito) hypothetical protein</fullName>
    </submittedName>
</protein>
<feature type="compositionally biased region" description="Low complexity" evidence="1">
    <location>
        <begin position="400"/>
        <end position="409"/>
    </location>
</feature>